<keyword evidence="2" id="KW-1185">Reference proteome</keyword>
<protein>
    <submittedName>
        <fullName evidence="1">Uncharacterized protein</fullName>
    </submittedName>
</protein>
<dbReference type="EMBL" id="ML977569">
    <property type="protein sequence ID" value="KAF2003952.1"/>
    <property type="molecule type" value="Genomic_DNA"/>
</dbReference>
<evidence type="ECO:0000313" key="1">
    <source>
        <dbReference type="EMBL" id="KAF2003952.1"/>
    </source>
</evidence>
<proteinExistence type="predicted"/>
<organism evidence="1 2">
    <name type="scientific">Amniculicola lignicola CBS 123094</name>
    <dbReference type="NCBI Taxonomy" id="1392246"/>
    <lineage>
        <taxon>Eukaryota</taxon>
        <taxon>Fungi</taxon>
        <taxon>Dikarya</taxon>
        <taxon>Ascomycota</taxon>
        <taxon>Pezizomycotina</taxon>
        <taxon>Dothideomycetes</taxon>
        <taxon>Pleosporomycetidae</taxon>
        <taxon>Pleosporales</taxon>
        <taxon>Amniculicolaceae</taxon>
        <taxon>Amniculicola</taxon>
    </lineage>
</organism>
<name>A0A6A5WQH6_9PLEO</name>
<dbReference type="Proteomes" id="UP000799779">
    <property type="component" value="Unassembled WGS sequence"/>
</dbReference>
<sequence length="280" mass="31608">MATFYQVWQSVFSNEGLPPSEQIQLIRSAFDHYEKIARAGIQMTIEEEDRYIELGKGYHKIHCAVRSPPEGEFAGVSAAVRLAIKKAYEITSVAEYDDFFRPWKAFIDLCNQIIALSYKTSDLADMRLRGEQAHRKVQEVLDQMQTLPQTLDQIEDAVYEIADAGAAPWGRSWWITPTFCTAEWSSWKSWLSALPSTQRWVALGHPLDMIAHRELIEVPEFGGWAGADGGETNGDSSVDGDTSEYSGLWVPFLDADAMNRGLINEPDLYNHEGAMRMYMG</sequence>
<dbReference type="AlphaFoldDB" id="A0A6A5WQH6"/>
<evidence type="ECO:0000313" key="2">
    <source>
        <dbReference type="Proteomes" id="UP000799779"/>
    </source>
</evidence>
<reference evidence="1" key="1">
    <citation type="journal article" date="2020" name="Stud. Mycol.">
        <title>101 Dothideomycetes genomes: a test case for predicting lifestyles and emergence of pathogens.</title>
        <authorList>
            <person name="Haridas S."/>
            <person name="Albert R."/>
            <person name="Binder M."/>
            <person name="Bloem J."/>
            <person name="Labutti K."/>
            <person name="Salamov A."/>
            <person name="Andreopoulos B."/>
            <person name="Baker S."/>
            <person name="Barry K."/>
            <person name="Bills G."/>
            <person name="Bluhm B."/>
            <person name="Cannon C."/>
            <person name="Castanera R."/>
            <person name="Culley D."/>
            <person name="Daum C."/>
            <person name="Ezra D."/>
            <person name="Gonzalez J."/>
            <person name="Henrissat B."/>
            <person name="Kuo A."/>
            <person name="Liang C."/>
            <person name="Lipzen A."/>
            <person name="Lutzoni F."/>
            <person name="Magnuson J."/>
            <person name="Mondo S."/>
            <person name="Nolan M."/>
            <person name="Ohm R."/>
            <person name="Pangilinan J."/>
            <person name="Park H.-J."/>
            <person name="Ramirez L."/>
            <person name="Alfaro M."/>
            <person name="Sun H."/>
            <person name="Tritt A."/>
            <person name="Yoshinaga Y."/>
            <person name="Zwiers L.-H."/>
            <person name="Turgeon B."/>
            <person name="Goodwin S."/>
            <person name="Spatafora J."/>
            <person name="Crous P."/>
            <person name="Grigoriev I."/>
        </authorList>
    </citation>
    <scope>NUCLEOTIDE SEQUENCE</scope>
    <source>
        <strain evidence="1">CBS 123094</strain>
    </source>
</reference>
<gene>
    <name evidence="1" type="ORF">P154DRAFT_588535</name>
</gene>
<accession>A0A6A5WQH6</accession>